<evidence type="ECO:0000256" key="1">
    <source>
        <dbReference type="SAM" id="MobiDB-lite"/>
    </source>
</evidence>
<dbReference type="Proteomes" id="UP000886812">
    <property type="component" value="Unassembled WGS sequence"/>
</dbReference>
<dbReference type="Pfam" id="PF07589">
    <property type="entry name" value="PEP-CTERM"/>
    <property type="match status" value="1"/>
</dbReference>
<feature type="compositionally biased region" description="Basic residues" evidence="1">
    <location>
        <begin position="12"/>
        <end position="22"/>
    </location>
</feature>
<proteinExistence type="predicted"/>
<dbReference type="AlphaFoldDB" id="A0A9D1NJD1"/>
<reference evidence="3" key="1">
    <citation type="submission" date="2020-10" db="EMBL/GenBank/DDBJ databases">
        <authorList>
            <person name="Gilroy R."/>
        </authorList>
    </citation>
    <scope>NUCLEOTIDE SEQUENCE</scope>
    <source>
        <strain evidence="3">10669</strain>
    </source>
</reference>
<protein>
    <submittedName>
        <fullName evidence="3">PEP-CTERM sorting domain-containing protein</fullName>
    </submittedName>
</protein>
<comment type="caution">
    <text evidence="3">The sequence shown here is derived from an EMBL/GenBank/DDBJ whole genome shotgun (WGS) entry which is preliminary data.</text>
</comment>
<dbReference type="EMBL" id="DVOG01000016">
    <property type="protein sequence ID" value="HIV03631.1"/>
    <property type="molecule type" value="Genomic_DNA"/>
</dbReference>
<dbReference type="NCBIfam" id="TIGR02595">
    <property type="entry name" value="PEP_CTERM"/>
    <property type="match status" value="1"/>
</dbReference>
<evidence type="ECO:0000313" key="4">
    <source>
        <dbReference type="Proteomes" id="UP000886812"/>
    </source>
</evidence>
<accession>A0A9D1NJD1</accession>
<dbReference type="InterPro" id="IPR013424">
    <property type="entry name" value="Ice-binding_C"/>
</dbReference>
<reference evidence="3" key="2">
    <citation type="journal article" date="2021" name="PeerJ">
        <title>Extensive microbial diversity within the chicken gut microbiome revealed by metagenomics and culture.</title>
        <authorList>
            <person name="Gilroy R."/>
            <person name="Ravi A."/>
            <person name="Getino M."/>
            <person name="Pursley I."/>
            <person name="Horton D.L."/>
            <person name="Alikhan N.F."/>
            <person name="Baker D."/>
            <person name="Gharbi K."/>
            <person name="Hall N."/>
            <person name="Watson M."/>
            <person name="Adriaenssens E.M."/>
            <person name="Foster-Nyarko E."/>
            <person name="Jarju S."/>
            <person name="Secka A."/>
            <person name="Antonio M."/>
            <person name="Oren A."/>
            <person name="Chaudhuri R.R."/>
            <person name="La Ragione R."/>
            <person name="Hildebrand F."/>
            <person name="Pallen M.J."/>
        </authorList>
    </citation>
    <scope>NUCLEOTIDE SEQUENCE</scope>
    <source>
        <strain evidence="3">10669</strain>
    </source>
</reference>
<evidence type="ECO:0000259" key="2">
    <source>
        <dbReference type="Pfam" id="PF07589"/>
    </source>
</evidence>
<feature type="domain" description="Ice-binding protein C-terminal" evidence="2">
    <location>
        <begin position="202"/>
        <end position="226"/>
    </location>
</feature>
<organism evidence="3 4">
    <name type="scientific">Candidatus Spyradosoma merdigallinarum</name>
    <dbReference type="NCBI Taxonomy" id="2840950"/>
    <lineage>
        <taxon>Bacteria</taxon>
        <taxon>Pseudomonadati</taxon>
        <taxon>Verrucomicrobiota</taxon>
        <taxon>Opitutia</taxon>
        <taxon>Opitutia incertae sedis</taxon>
        <taxon>Candidatus Spyradosoma</taxon>
    </lineage>
</organism>
<feature type="region of interest" description="Disordered" evidence="1">
    <location>
        <begin position="1"/>
        <end position="25"/>
    </location>
</feature>
<evidence type="ECO:0000313" key="3">
    <source>
        <dbReference type="EMBL" id="HIV03631.1"/>
    </source>
</evidence>
<gene>
    <name evidence="3" type="ORF">IAC75_00565</name>
</gene>
<feature type="compositionally biased region" description="Basic and acidic residues" evidence="1">
    <location>
        <begin position="1"/>
        <end position="11"/>
    </location>
</feature>
<sequence>MRRFSPRERRSSTRRISRRRSRDKQTDSIALNVAGIDGVTGTVALGGDASAFQTSGAAGGDSAFFSPDINVGQSAGNTWTATFTYDFGAESLTVDSIALDLGIFNASGDWQGANVDRYFDFSVTLSNGTDSVEYSAENIMISGVVDGYGNGLNTHYSLDLSGSELELSGDSVTLTLTVSRGESNTLGCFIGLNSVTLKDAAAVPEPSAFGLLAGLGALALVASRRRRK</sequence>
<name>A0A9D1NJD1_9BACT</name>